<dbReference type="EMBL" id="MJEQ01002150">
    <property type="protein sequence ID" value="OIT28159.1"/>
    <property type="molecule type" value="Genomic_DNA"/>
</dbReference>
<dbReference type="Proteomes" id="UP000187609">
    <property type="component" value="Unassembled WGS sequence"/>
</dbReference>
<protein>
    <submittedName>
        <fullName evidence="2">Uncharacterized protein</fullName>
    </submittedName>
</protein>
<dbReference type="AlphaFoldDB" id="A0A1J6L335"/>
<feature type="compositionally biased region" description="Basic and acidic residues" evidence="1">
    <location>
        <begin position="13"/>
        <end position="23"/>
    </location>
</feature>
<gene>
    <name evidence="2" type="ORF">A4A49_59170</name>
</gene>
<proteinExistence type="predicted"/>
<evidence type="ECO:0000313" key="2">
    <source>
        <dbReference type="EMBL" id="OIT28159.1"/>
    </source>
</evidence>
<reference evidence="2" key="1">
    <citation type="submission" date="2016-11" db="EMBL/GenBank/DDBJ databases">
        <title>The genome of Nicotiana attenuata.</title>
        <authorList>
            <person name="Xu S."/>
            <person name="Brockmoeller T."/>
            <person name="Gaquerel E."/>
            <person name="Navarro A."/>
            <person name="Kuhl H."/>
            <person name="Gase K."/>
            <person name="Ling Z."/>
            <person name="Zhou W."/>
            <person name="Kreitzer C."/>
            <person name="Stanke M."/>
            <person name="Tang H."/>
            <person name="Lyons E."/>
            <person name="Pandey P."/>
            <person name="Pandey S.P."/>
            <person name="Timmermann B."/>
            <person name="Baldwin I.T."/>
        </authorList>
    </citation>
    <scope>NUCLEOTIDE SEQUENCE [LARGE SCALE GENOMIC DNA]</scope>
    <source>
        <strain evidence="2">UT</strain>
    </source>
</reference>
<keyword evidence="3" id="KW-1185">Reference proteome</keyword>
<dbReference type="Gramene" id="OIT28159">
    <property type="protein sequence ID" value="OIT28159"/>
    <property type="gene ID" value="A4A49_59170"/>
</dbReference>
<sequence length="89" mass="9910">MARHRKKLPLSTEAKEDDSKEETPALNQPTCWLTGMGSAPTVFHKPAKDGEIDGTTVTPDTGIQQRLLPVTFGSFLSQKFQPIREEIEE</sequence>
<accession>A0A1J6L335</accession>
<evidence type="ECO:0000313" key="3">
    <source>
        <dbReference type="Proteomes" id="UP000187609"/>
    </source>
</evidence>
<evidence type="ECO:0000256" key="1">
    <source>
        <dbReference type="SAM" id="MobiDB-lite"/>
    </source>
</evidence>
<name>A0A1J6L335_NICAT</name>
<feature type="non-terminal residue" evidence="2">
    <location>
        <position position="89"/>
    </location>
</feature>
<comment type="caution">
    <text evidence="2">The sequence shown here is derived from an EMBL/GenBank/DDBJ whole genome shotgun (WGS) entry which is preliminary data.</text>
</comment>
<feature type="region of interest" description="Disordered" evidence="1">
    <location>
        <begin position="1"/>
        <end position="33"/>
    </location>
</feature>
<organism evidence="2 3">
    <name type="scientific">Nicotiana attenuata</name>
    <name type="common">Coyote tobacco</name>
    <dbReference type="NCBI Taxonomy" id="49451"/>
    <lineage>
        <taxon>Eukaryota</taxon>
        <taxon>Viridiplantae</taxon>
        <taxon>Streptophyta</taxon>
        <taxon>Embryophyta</taxon>
        <taxon>Tracheophyta</taxon>
        <taxon>Spermatophyta</taxon>
        <taxon>Magnoliopsida</taxon>
        <taxon>eudicotyledons</taxon>
        <taxon>Gunneridae</taxon>
        <taxon>Pentapetalae</taxon>
        <taxon>asterids</taxon>
        <taxon>lamiids</taxon>
        <taxon>Solanales</taxon>
        <taxon>Solanaceae</taxon>
        <taxon>Nicotianoideae</taxon>
        <taxon>Nicotianeae</taxon>
        <taxon>Nicotiana</taxon>
    </lineage>
</organism>